<sequence>MDKSAMNYESLISFMVKKGFHLSPIELKTLYERYSNRPFKIVYYLPEKQALQRQKLASDGENFNLSDSIKADLSEVTKTAKFYQMQNSFLMNFVVAKGIITAEQASHVDDTRVSIKNNGKVIVGVFTDSLNIRRAIENKSYYSIYSIQRQSTTLLRFLELKFDVPKTASKLKKMDGIEWYLCLEEDGILTFKHHSNVGEYDYLLAEMKSESNFFLTSDSKTYISACVNNI</sequence>
<dbReference type="Proteomes" id="UP000887580">
    <property type="component" value="Unplaced"/>
</dbReference>
<protein>
    <submittedName>
        <fullName evidence="2">Uncharacterized protein</fullName>
    </submittedName>
</protein>
<dbReference type="WBParaSite" id="PS1159_v2.g23859.t1">
    <property type="protein sequence ID" value="PS1159_v2.g23859.t1"/>
    <property type="gene ID" value="PS1159_v2.g23859"/>
</dbReference>
<name>A0AC35G4C0_9BILA</name>
<organism evidence="1 2">
    <name type="scientific">Panagrolaimus sp. PS1159</name>
    <dbReference type="NCBI Taxonomy" id="55785"/>
    <lineage>
        <taxon>Eukaryota</taxon>
        <taxon>Metazoa</taxon>
        <taxon>Ecdysozoa</taxon>
        <taxon>Nematoda</taxon>
        <taxon>Chromadorea</taxon>
        <taxon>Rhabditida</taxon>
        <taxon>Tylenchina</taxon>
        <taxon>Panagrolaimomorpha</taxon>
        <taxon>Panagrolaimoidea</taxon>
        <taxon>Panagrolaimidae</taxon>
        <taxon>Panagrolaimus</taxon>
    </lineage>
</organism>
<evidence type="ECO:0000313" key="2">
    <source>
        <dbReference type="WBParaSite" id="PS1159_v2.g23859.t1"/>
    </source>
</evidence>
<proteinExistence type="predicted"/>
<evidence type="ECO:0000313" key="1">
    <source>
        <dbReference type="Proteomes" id="UP000887580"/>
    </source>
</evidence>
<reference evidence="2" key="1">
    <citation type="submission" date="2022-11" db="UniProtKB">
        <authorList>
            <consortium name="WormBaseParasite"/>
        </authorList>
    </citation>
    <scope>IDENTIFICATION</scope>
</reference>
<accession>A0AC35G4C0</accession>